<keyword evidence="1" id="KW-0539">Nucleus</keyword>
<dbReference type="PROSITE" id="PS51698">
    <property type="entry name" value="U_BOX"/>
    <property type="match status" value="1"/>
</dbReference>
<dbReference type="SMART" id="SM00504">
    <property type="entry name" value="Ubox"/>
    <property type="match status" value="1"/>
</dbReference>
<feature type="domain" description="Zn(2)-C6 fungal-type" evidence="3">
    <location>
        <begin position="11"/>
        <end position="40"/>
    </location>
</feature>
<dbReference type="PANTHER" id="PTHR37534">
    <property type="entry name" value="TRANSCRIPTIONAL ACTIVATOR PROTEIN UGA3"/>
    <property type="match status" value="1"/>
</dbReference>
<dbReference type="InterPro" id="IPR036864">
    <property type="entry name" value="Zn2-C6_fun-type_DNA-bd_sf"/>
</dbReference>
<comment type="caution">
    <text evidence="5">The sequence shown here is derived from an EMBL/GenBank/DDBJ whole genome shotgun (WGS) entry which is preliminary data.</text>
</comment>
<dbReference type="GO" id="GO:0016567">
    <property type="term" value="P:protein ubiquitination"/>
    <property type="evidence" value="ECO:0007669"/>
    <property type="project" value="InterPro"/>
</dbReference>
<evidence type="ECO:0008006" key="7">
    <source>
        <dbReference type="Google" id="ProtNLM"/>
    </source>
</evidence>
<dbReference type="GO" id="GO:0004842">
    <property type="term" value="F:ubiquitin-protein transferase activity"/>
    <property type="evidence" value="ECO:0007669"/>
    <property type="project" value="InterPro"/>
</dbReference>
<feature type="compositionally biased region" description="Low complexity" evidence="2">
    <location>
        <begin position="700"/>
        <end position="710"/>
    </location>
</feature>
<dbReference type="PANTHER" id="PTHR37534:SF46">
    <property type="entry name" value="ZN(II)2CYS6 TRANSCRIPTION FACTOR (EUROFUNG)"/>
    <property type="match status" value="1"/>
</dbReference>
<dbReference type="PROSITE" id="PS00463">
    <property type="entry name" value="ZN2_CY6_FUNGAL_1"/>
    <property type="match status" value="1"/>
</dbReference>
<dbReference type="SUPFAM" id="SSF57850">
    <property type="entry name" value="RING/U-box"/>
    <property type="match status" value="1"/>
</dbReference>
<dbReference type="CDD" id="cd00067">
    <property type="entry name" value="GAL4"/>
    <property type="match status" value="1"/>
</dbReference>
<sequence>MPPSQTRSRSGCLTCKTRRKKCDETKPFCQRCERSGIQCSGYSYLGGSDEGKVIKNWTQPAYSMPIESLPALTRISRTARNGRSSSSSVNSSSSRTRQGTHEGAPSRRGASSEFASGSDASPDLFNSPFDIDPNLPSYTTTNEAMENWWNLDPSLLSLDQQVGDTSRGLQHQPFESSDISTISDTVNSPSAQYDLVPQSLTPGQASLFQALFSLSDSTSDPHPTTRPPIGYPQVDLSSLSSHSPHANMSRAELEDGDDEDESVKQIIYGTMRLDMNAEGNTLPYVLESYAAWITRTAFEPKKAAPGTRDLILKQFGDSEDSRWTVTTLARVVRTLAESSTWGDGLDSLRNLSYLPAVRALREQVHQKVDEVLSYSGPVEGQELSNALKVMGNVMERNMLFHYDTTYDPSLSQPAIQFSGEAGLQWLHGIPDVIVIVFARINTMCRQGYADSWAVAETESMLRNFLAVPCLSSDPFLTVARIMVQECWRQVAFIYLYMGACRVNADDEKVKKALSRFMKLLEELILKQEGPHPGSRTPFDCCALSFQPFDFPVCARNGDGTGTVFELTNIIPWLKEHNNTHPHTSEPLKPADLVKLHYGKNSSGALIDPITMKPFSEHSHIVAIATTGNVFLADSVSKFAGGRDLVADTAFKKEDVITLQDPHRITTLSIAAPVLASGKPVEGPSKDKEESKTEVSKTAKPEAAAKPASTPLVRSEQWLTNSV</sequence>
<dbReference type="CDD" id="cd16663">
    <property type="entry name" value="RING-Ubox_PPIL2"/>
    <property type="match status" value="1"/>
</dbReference>
<feature type="compositionally biased region" description="Basic and acidic residues" evidence="2">
    <location>
        <begin position="683"/>
        <end position="699"/>
    </location>
</feature>
<reference evidence="5" key="1">
    <citation type="submission" date="2021-01" db="EMBL/GenBank/DDBJ databases">
        <authorList>
            <person name="Kaushik A."/>
        </authorList>
    </citation>
    <scope>NUCLEOTIDE SEQUENCE</scope>
    <source>
        <strain evidence="5">AG6-10EEA</strain>
    </source>
</reference>
<protein>
    <recommendedName>
        <fullName evidence="7">Zn(2)-C6 fungal-type domain-containing protein</fullName>
    </recommendedName>
</protein>
<dbReference type="Gene3D" id="3.30.40.10">
    <property type="entry name" value="Zinc/RING finger domain, C3HC4 (zinc finger)"/>
    <property type="match status" value="1"/>
</dbReference>
<dbReference type="AlphaFoldDB" id="A0A8H3AY67"/>
<feature type="region of interest" description="Disordered" evidence="2">
    <location>
        <begin position="235"/>
        <end position="261"/>
    </location>
</feature>
<evidence type="ECO:0000259" key="3">
    <source>
        <dbReference type="PROSITE" id="PS50048"/>
    </source>
</evidence>
<dbReference type="InterPro" id="IPR026951">
    <property type="entry name" value="PPIL2_U-box_dom"/>
</dbReference>
<evidence type="ECO:0000256" key="2">
    <source>
        <dbReference type="SAM" id="MobiDB-lite"/>
    </source>
</evidence>
<dbReference type="InterPro" id="IPR003613">
    <property type="entry name" value="Ubox_domain"/>
</dbReference>
<proteinExistence type="predicted"/>
<dbReference type="EMBL" id="CAJMXA010000792">
    <property type="protein sequence ID" value="CAE6443246.1"/>
    <property type="molecule type" value="Genomic_DNA"/>
</dbReference>
<evidence type="ECO:0000259" key="4">
    <source>
        <dbReference type="PROSITE" id="PS51698"/>
    </source>
</evidence>
<evidence type="ECO:0000256" key="1">
    <source>
        <dbReference type="ARBA" id="ARBA00023242"/>
    </source>
</evidence>
<feature type="region of interest" description="Disordered" evidence="2">
    <location>
        <begin position="162"/>
        <end position="182"/>
    </location>
</feature>
<feature type="compositionally biased region" description="Low complexity" evidence="2">
    <location>
        <begin position="78"/>
        <end position="97"/>
    </location>
</feature>
<dbReference type="InterPro" id="IPR001138">
    <property type="entry name" value="Zn2Cys6_DnaBD"/>
</dbReference>
<feature type="compositionally biased region" description="Polar residues" evidence="2">
    <location>
        <begin position="235"/>
        <end position="246"/>
    </location>
</feature>
<name>A0A8H3AY67_9AGAM</name>
<feature type="region of interest" description="Disordered" evidence="2">
    <location>
        <begin position="676"/>
        <end position="722"/>
    </location>
</feature>
<dbReference type="Proteomes" id="UP000663853">
    <property type="component" value="Unassembled WGS sequence"/>
</dbReference>
<dbReference type="PROSITE" id="PS50048">
    <property type="entry name" value="ZN2_CY6_FUNGAL_2"/>
    <property type="match status" value="1"/>
</dbReference>
<dbReference type="Pfam" id="PF00172">
    <property type="entry name" value="Zn_clus"/>
    <property type="match status" value="1"/>
</dbReference>
<accession>A0A8H3AY67</accession>
<dbReference type="InterPro" id="IPR013083">
    <property type="entry name" value="Znf_RING/FYVE/PHD"/>
</dbReference>
<feature type="region of interest" description="Disordered" evidence="2">
    <location>
        <begin position="78"/>
        <end position="128"/>
    </location>
</feature>
<gene>
    <name evidence="5" type="ORF">RDB_LOCUS39169</name>
</gene>
<dbReference type="GO" id="GO:0000981">
    <property type="term" value="F:DNA-binding transcription factor activity, RNA polymerase II-specific"/>
    <property type="evidence" value="ECO:0007669"/>
    <property type="project" value="InterPro"/>
</dbReference>
<dbReference type="GO" id="GO:0008270">
    <property type="term" value="F:zinc ion binding"/>
    <property type="evidence" value="ECO:0007669"/>
    <property type="project" value="InterPro"/>
</dbReference>
<dbReference type="SUPFAM" id="SSF57701">
    <property type="entry name" value="Zn2/Cys6 DNA-binding domain"/>
    <property type="match status" value="1"/>
</dbReference>
<evidence type="ECO:0000313" key="6">
    <source>
        <dbReference type="Proteomes" id="UP000663853"/>
    </source>
</evidence>
<organism evidence="5 6">
    <name type="scientific">Rhizoctonia solani</name>
    <dbReference type="NCBI Taxonomy" id="456999"/>
    <lineage>
        <taxon>Eukaryota</taxon>
        <taxon>Fungi</taxon>
        <taxon>Dikarya</taxon>
        <taxon>Basidiomycota</taxon>
        <taxon>Agaricomycotina</taxon>
        <taxon>Agaricomycetes</taxon>
        <taxon>Cantharellales</taxon>
        <taxon>Ceratobasidiaceae</taxon>
        <taxon>Rhizoctonia</taxon>
    </lineage>
</organism>
<dbReference type="Gene3D" id="4.10.240.10">
    <property type="entry name" value="Zn(2)-C6 fungal-type DNA-binding domain"/>
    <property type="match status" value="1"/>
</dbReference>
<dbReference type="SMART" id="SM00066">
    <property type="entry name" value="GAL4"/>
    <property type="match status" value="1"/>
</dbReference>
<feature type="domain" description="U-box" evidence="4">
    <location>
        <begin position="534"/>
        <end position="612"/>
    </location>
</feature>
<evidence type="ECO:0000313" key="5">
    <source>
        <dbReference type="EMBL" id="CAE6443246.1"/>
    </source>
</evidence>